<evidence type="ECO:0000313" key="3">
    <source>
        <dbReference type="EMBL" id="OEJ64617.1"/>
    </source>
</evidence>
<name>A0A1E5Q4A9_9PROT</name>
<comment type="similarity">
    <text evidence="1">Belongs to the UPF0174 family.</text>
</comment>
<evidence type="ECO:0000256" key="1">
    <source>
        <dbReference type="ARBA" id="ARBA00006436"/>
    </source>
</evidence>
<evidence type="ECO:0000313" key="4">
    <source>
        <dbReference type="Proteomes" id="UP000095347"/>
    </source>
</evidence>
<reference evidence="4" key="1">
    <citation type="submission" date="2016-07" db="EMBL/GenBank/DDBJ databases">
        <authorList>
            <person name="Florea S."/>
            <person name="Webb J.S."/>
            <person name="Jaromczyk J."/>
            <person name="Schardl C.L."/>
        </authorList>
    </citation>
    <scope>NUCLEOTIDE SEQUENCE [LARGE SCALE GENOMIC DNA]</scope>
    <source>
        <strain evidence="4">MV-1</strain>
    </source>
</reference>
<dbReference type="EMBL" id="MCGG01000067">
    <property type="protein sequence ID" value="OEJ64617.1"/>
    <property type="molecule type" value="Genomic_DNA"/>
</dbReference>
<proteinExistence type="inferred from homology"/>
<sequence length="196" mass="21727">MKALLKILGFNRADPAAERLYATAVATARREDHFTQMGVPDTVDGRFDMISLVTALLNRRIGMANPKHVLRIQSLAQELFDVMFADMDVNLRELGVSDEGMKHRIKPMAGAHLGRVKAYADALAPVDEDERLKRLTDALVRNVYRAQEDTSGAHALALRAIDLSLELDGATDDEILSGRFVFSTPEIRADEEGEHV</sequence>
<feature type="domain" description="Ubiquinol-cytochrome c chaperone" evidence="2">
    <location>
        <begin position="36"/>
        <end position="182"/>
    </location>
</feature>
<accession>A0A1E5Q4A9</accession>
<dbReference type="Proteomes" id="UP000095347">
    <property type="component" value="Unassembled WGS sequence"/>
</dbReference>
<keyword evidence="4" id="KW-1185">Reference proteome</keyword>
<protein>
    <recommendedName>
        <fullName evidence="2">Ubiquinol-cytochrome c chaperone domain-containing protein</fullName>
    </recommendedName>
</protein>
<dbReference type="Pfam" id="PF03981">
    <property type="entry name" value="Ubiq_cyt_C_chap"/>
    <property type="match status" value="1"/>
</dbReference>
<comment type="caution">
    <text evidence="3">The sequence shown here is derived from an EMBL/GenBank/DDBJ whole genome shotgun (WGS) entry which is preliminary data.</text>
</comment>
<dbReference type="AlphaFoldDB" id="A0A1E5Q4A9"/>
<evidence type="ECO:0000259" key="2">
    <source>
        <dbReference type="Pfam" id="PF03981"/>
    </source>
</evidence>
<organism evidence="3 4">
    <name type="scientific">Magnetovibrio blakemorei</name>
    <dbReference type="NCBI Taxonomy" id="28181"/>
    <lineage>
        <taxon>Bacteria</taxon>
        <taxon>Pseudomonadati</taxon>
        <taxon>Pseudomonadota</taxon>
        <taxon>Alphaproteobacteria</taxon>
        <taxon>Rhodospirillales</taxon>
        <taxon>Magnetovibrionaceae</taxon>
        <taxon>Magnetovibrio</taxon>
    </lineage>
</organism>
<dbReference type="OrthoDB" id="7158889at2"/>
<dbReference type="STRING" id="28181.BEN30_00535"/>
<gene>
    <name evidence="3" type="ORF">BEN30_00535</name>
</gene>
<dbReference type="RefSeq" id="WP_069959119.1">
    <property type="nucleotide sequence ID" value="NZ_MCGG01000067.1"/>
</dbReference>
<dbReference type="InterPro" id="IPR021150">
    <property type="entry name" value="Ubiq_cyt_c_chap"/>
</dbReference>